<dbReference type="Proteomes" id="UP001151287">
    <property type="component" value="Unassembled WGS sequence"/>
</dbReference>
<reference evidence="9" key="1">
    <citation type="journal article" date="2022" name="Cell">
        <title>Repeat-based holocentromeres influence genome architecture and karyotype evolution.</title>
        <authorList>
            <person name="Hofstatter P.G."/>
            <person name="Thangavel G."/>
            <person name="Lux T."/>
            <person name="Neumann P."/>
            <person name="Vondrak T."/>
            <person name="Novak P."/>
            <person name="Zhang M."/>
            <person name="Costa L."/>
            <person name="Castellani M."/>
            <person name="Scott A."/>
            <person name="Toegelov H."/>
            <person name="Fuchs J."/>
            <person name="Mata-Sucre Y."/>
            <person name="Dias Y."/>
            <person name="Vanzela A.L.L."/>
            <person name="Huettel B."/>
            <person name="Almeida C.C.S."/>
            <person name="Simkova H."/>
            <person name="Souza G."/>
            <person name="Pedrosa-Harand A."/>
            <person name="Macas J."/>
            <person name="Mayer K.F.X."/>
            <person name="Houben A."/>
            <person name="Marques A."/>
        </authorList>
    </citation>
    <scope>NUCLEOTIDE SEQUENCE</scope>
    <source>
        <strain evidence="9">RhyBre1mFocal</strain>
    </source>
</reference>
<comment type="similarity">
    <text evidence="1">Belongs to the disease resistance NB-LRR family.</text>
</comment>
<evidence type="ECO:0000256" key="3">
    <source>
        <dbReference type="ARBA" id="ARBA00022737"/>
    </source>
</evidence>
<dbReference type="EMBL" id="JAMQYH010000003">
    <property type="protein sequence ID" value="KAJ1692799.1"/>
    <property type="molecule type" value="Genomic_DNA"/>
</dbReference>
<keyword evidence="6" id="KW-0067">ATP-binding</keyword>
<dbReference type="InterPro" id="IPR036388">
    <property type="entry name" value="WH-like_DNA-bd_sf"/>
</dbReference>
<keyword evidence="7" id="KW-0863">Zinc-finger</keyword>
<evidence type="ECO:0000313" key="9">
    <source>
        <dbReference type="EMBL" id="KAJ1692799.1"/>
    </source>
</evidence>
<keyword evidence="4" id="KW-0547">Nucleotide-binding</keyword>
<evidence type="ECO:0000259" key="8">
    <source>
        <dbReference type="PROSITE" id="PS50089"/>
    </source>
</evidence>
<evidence type="ECO:0000256" key="7">
    <source>
        <dbReference type="PROSITE-ProRule" id="PRU00175"/>
    </source>
</evidence>
<dbReference type="InterPro" id="IPR056789">
    <property type="entry name" value="LRR_R13L1-DRL21"/>
</dbReference>
<dbReference type="SUPFAM" id="SSF52540">
    <property type="entry name" value="P-loop containing nucleoside triphosphate hydrolases"/>
    <property type="match status" value="1"/>
</dbReference>
<dbReference type="PANTHER" id="PTHR36766">
    <property type="entry name" value="PLANT BROAD-SPECTRUM MILDEW RESISTANCE PROTEIN RPW8"/>
    <property type="match status" value="1"/>
</dbReference>
<dbReference type="Gene3D" id="3.80.10.10">
    <property type="entry name" value="Ribonuclease Inhibitor"/>
    <property type="match status" value="2"/>
</dbReference>
<dbReference type="InterPro" id="IPR002182">
    <property type="entry name" value="NB-ARC"/>
</dbReference>
<dbReference type="Gene3D" id="1.20.5.4130">
    <property type="match status" value="1"/>
</dbReference>
<dbReference type="GO" id="GO:0009626">
    <property type="term" value="P:plant-type hypersensitive response"/>
    <property type="evidence" value="ECO:0007669"/>
    <property type="project" value="UniProtKB-ARBA"/>
</dbReference>
<keyword evidence="3" id="KW-0677">Repeat</keyword>
<dbReference type="InterPro" id="IPR013083">
    <property type="entry name" value="Znf_RING/FYVE/PHD"/>
</dbReference>
<keyword evidence="5" id="KW-0611">Plant defense</keyword>
<dbReference type="InterPro" id="IPR042197">
    <property type="entry name" value="Apaf_helical"/>
</dbReference>
<protein>
    <recommendedName>
        <fullName evidence="8">RING-type domain-containing protein</fullName>
    </recommendedName>
</protein>
<feature type="domain" description="RING-type" evidence="8">
    <location>
        <begin position="874"/>
        <end position="907"/>
    </location>
</feature>
<dbReference type="InterPro" id="IPR058922">
    <property type="entry name" value="WHD_DRP"/>
</dbReference>
<dbReference type="GO" id="GO:0042742">
    <property type="term" value="P:defense response to bacterium"/>
    <property type="evidence" value="ECO:0007669"/>
    <property type="project" value="UniProtKB-ARBA"/>
</dbReference>
<keyword evidence="2" id="KW-0433">Leucine-rich repeat</keyword>
<dbReference type="Gene3D" id="1.10.10.10">
    <property type="entry name" value="Winged helix-like DNA-binding domain superfamily/Winged helix DNA-binding domain"/>
    <property type="match status" value="1"/>
</dbReference>
<dbReference type="Gene3D" id="1.10.8.430">
    <property type="entry name" value="Helical domain of apoptotic protease-activating factors"/>
    <property type="match status" value="1"/>
</dbReference>
<sequence length="917" mass="105350">MEIRDLSVKLWLKELKGVAYDAEDVLDEYHYEILRAQVEPTDAHQVPDGMLYQIKQIRSNFAEIEKDRLALRLSDEDGPRRCNSDLQIAPTSHFVLESEIIGREMEKKQLIDLISSESDDGKIISVVTIVGTGGIGKTTLAQLLYNDQRMQQNFDKFGWVCVSEDFNVQRLTREAVESITGKPYHVVNLSTLQAKISKEIGGQRVFLVLDDVWNENRNHWELFQHPFESASLVKILVTTRCERVAQIMQTVPTFTLGYMPEKQSWQLFQHYAFGKLIQKRDSNFIEIGKEIIKKCGMLPLAIKSIASLLRHEQKEESWRGILENELWKSDASNEIFWPLQISYARLPTYLKPCFLYCSMFPRDYRYSAKELVRLWIYQGYVHTDGPKNAEQIGWEYVKQLWQRSFFEGKYNEKEFNFQLHDMVHDLARFNSGHGCYFIEGGMVPNFPEELHHLYVCKKELVESLPSLSVKFATLRTLLVRNHWGKRLPSGFHFSEAQKLRALELELNGYPQSNMSFINLKHLRYLSLNNGRFEKLPKSICFLYNLQNLTLLNCCHLSELPQNIGNLVSLEELIICGSLRLEILPVSLCFLKALRMLRLFKCFKLEELPPNMGDLTNLQLLRIEETKLSSLPPSLNKNIGAIEVINLRRCRMIGWLEYFVDFGGTLVLSGLSCVHNLEDVHRANLASMKHLHCLILTWLNGIKIDECYGNVLHLCINSDSNANSVDDLDAQSSSLMIWLQPHPNLKMLKIEGYPGHEFSSWIRNPTVCASLEQIELKGCNYITSLSFGGLYKLKYLELDSCFNLEVIREGSLPLVLEVVDIRNCKNLASVTGIEGLKSLVKFNIIDCMELHCLGPMTCKPAVQNCPKLFGHQVDCPVCLTNPKDMAFGCGHQLCVDCGKLLQWCPICRKPIQTRIKLF</sequence>
<dbReference type="Pfam" id="PF00931">
    <property type="entry name" value="NB-ARC"/>
    <property type="match status" value="1"/>
</dbReference>
<gene>
    <name evidence="9" type="ORF">LUZ63_009497</name>
</gene>
<evidence type="ECO:0000256" key="2">
    <source>
        <dbReference type="ARBA" id="ARBA00022614"/>
    </source>
</evidence>
<evidence type="ECO:0000256" key="1">
    <source>
        <dbReference type="ARBA" id="ARBA00008894"/>
    </source>
</evidence>
<dbReference type="Pfam" id="PF13920">
    <property type="entry name" value="zf-C3HC4_3"/>
    <property type="match status" value="1"/>
</dbReference>
<dbReference type="Gene3D" id="3.40.50.300">
    <property type="entry name" value="P-loop containing nucleotide triphosphate hydrolases"/>
    <property type="match status" value="1"/>
</dbReference>
<dbReference type="InterPro" id="IPR055414">
    <property type="entry name" value="LRR_R13L4/SHOC2-like"/>
</dbReference>
<proteinExistence type="inferred from homology"/>
<comment type="caution">
    <text evidence="9">The sequence shown here is derived from an EMBL/GenBank/DDBJ whole genome shotgun (WGS) entry which is preliminary data.</text>
</comment>
<dbReference type="Pfam" id="PF25019">
    <property type="entry name" value="LRR_R13L1-DRL21"/>
    <property type="match status" value="1"/>
</dbReference>
<dbReference type="InterPro" id="IPR027417">
    <property type="entry name" value="P-loop_NTPase"/>
</dbReference>
<dbReference type="OrthoDB" id="748871at2759"/>
<name>A0A9Q0CF49_9POAL</name>
<keyword evidence="10" id="KW-1185">Reference proteome</keyword>
<dbReference type="GO" id="GO:0002758">
    <property type="term" value="P:innate immune response-activating signaling pathway"/>
    <property type="evidence" value="ECO:0007669"/>
    <property type="project" value="UniProtKB-ARBA"/>
</dbReference>
<dbReference type="PANTHER" id="PTHR36766:SF40">
    <property type="entry name" value="DISEASE RESISTANCE PROTEIN RGA3"/>
    <property type="match status" value="1"/>
</dbReference>
<dbReference type="InterPro" id="IPR032675">
    <property type="entry name" value="LRR_dom_sf"/>
</dbReference>
<dbReference type="Gene3D" id="3.30.40.10">
    <property type="entry name" value="Zinc/RING finger domain, C3HC4 (zinc finger)"/>
    <property type="match status" value="1"/>
</dbReference>
<keyword evidence="7" id="KW-0862">Zinc</keyword>
<dbReference type="GO" id="GO:0005524">
    <property type="term" value="F:ATP binding"/>
    <property type="evidence" value="ECO:0007669"/>
    <property type="project" value="UniProtKB-KW"/>
</dbReference>
<dbReference type="SUPFAM" id="SSF52058">
    <property type="entry name" value="L domain-like"/>
    <property type="match status" value="1"/>
</dbReference>
<dbReference type="GO" id="GO:0008270">
    <property type="term" value="F:zinc ion binding"/>
    <property type="evidence" value="ECO:0007669"/>
    <property type="project" value="UniProtKB-KW"/>
</dbReference>
<dbReference type="Pfam" id="PF23559">
    <property type="entry name" value="WHD_DRP"/>
    <property type="match status" value="1"/>
</dbReference>
<dbReference type="InterPro" id="IPR001841">
    <property type="entry name" value="Znf_RING"/>
</dbReference>
<evidence type="ECO:0000256" key="5">
    <source>
        <dbReference type="ARBA" id="ARBA00022821"/>
    </source>
</evidence>
<dbReference type="PRINTS" id="PR00364">
    <property type="entry name" value="DISEASERSIST"/>
</dbReference>
<organism evidence="9 10">
    <name type="scientific">Rhynchospora breviuscula</name>
    <dbReference type="NCBI Taxonomy" id="2022672"/>
    <lineage>
        <taxon>Eukaryota</taxon>
        <taxon>Viridiplantae</taxon>
        <taxon>Streptophyta</taxon>
        <taxon>Embryophyta</taxon>
        <taxon>Tracheophyta</taxon>
        <taxon>Spermatophyta</taxon>
        <taxon>Magnoliopsida</taxon>
        <taxon>Liliopsida</taxon>
        <taxon>Poales</taxon>
        <taxon>Cyperaceae</taxon>
        <taxon>Cyperoideae</taxon>
        <taxon>Rhynchosporeae</taxon>
        <taxon>Rhynchospora</taxon>
    </lineage>
</organism>
<dbReference type="InterPro" id="IPR041118">
    <property type="entry name" value="Rx_N"/>
</dbReference>
<keyword evidence="7" id="KW-0479">Metal-binding</keyword>
<dbReference type="PROSITE" id="PS50089">
    <property type="entry name" value="ZF_RING_2"/>
    <property type="match status" value="1"/>
</dbReference>
<dbReference type="SUPFAM" id="SSF57850">
    <property type="entry name" value="RING/U-box"/>
    <property type="match status" value="1"/>
</dbReference>
<dbReference type="Pfam" id="PF18052">
    <property type="entry name" value="Rx_N"/>
    <property type="match status" value="1"/>
</dbReference>
<dbReference type="FunFam" id="1.10.10.10:FF:000322">
    <property type="entry name" value="Probable disease resistance protein At1g63360"/>
    <property type="match status" value="1"/>
</dbReference>
<dbReference type="GO" id="GO:0043531">
    <property type="term" value="F:ADP binding"/>
    <property type="evidence" value="ECO:0007669"/>
    <property type="project" value="InterPro"/>
</dbReference>
<dbReference type="AlphaFoldDB" id="A0A9Q0CF49"/>
<evidence type="ECO:0000256" key="4">
    <source>
        <dbReference type="ARBA" id="ARBA00022741"/>
    </source>
</evidence>
<evidence type="ECO:0000313" key="10">
    <source>
        <dbReference type="Proteomes" id="UP001151287"/>
    </source>
</evidence>
<accession>A0A9Q0CF49</accession>
<dbReference type="Pfam" id="PF23598">
    <property type="entry name" value="LRR_14"/>
    <property type="match status" value="1"/>
</dbReference>
<evidence type="ECO:0000256" key="6">
    <source>
        <dbReference type="ARBA" id="ARBA00022840"/>
    </source>
</evidence>
<dbReference type="SMART" id="SM00184">
    <property type="entry name" value="RING"/>
    <property type="match status" value="1"/>
</dbReference>